<dbReference type="InterPro" id="IPR009899">
    <property type="entry name" value="ArdA"/>
</dbReference>
<evidence type="ECO:0008006" key="3">
    <source>
        <dbReference type="Google" id="ProtNLM"/>
    </source>
</evidence>
<gene>
    <name evidence="1" type="ORF">GCM10023217_07550</name>
</gene>
<proteinExistence type="predicted"/>
<dbReference type="EMBL" id="BAABIE010000003">
    <property type="protein sequence ID" value="GAA4741724.1"/>
    <property type="molecule type" value="Genomic_DNA"/>
</dbReference>
<reference evidence="2" key="1">
    <citation type="journal article" date="2019" name="Int. J. Syst. Evol. Microbiol.">
        <title>The Global Catalogue of Microorganisms (GCM) 10K type strain sequencing project: providing services to taxonomists for standard genome sequencing and annotation.</title>
        <authorList>
            <consortium name="The Broad Institute Genomics Platform"/>
            <consortium name="The Broad Institute Genome Sequencing Center for Infectious Disease"/>
            <person name="Wu L."/>
            <person name="Ma J."/>
        </authorList>
    </citation>
    <scope>NUCLEOTIDE SEQUENCE [LARGE SCALE GENOMIC DNA]</scope>
    <source>
        <strain evidence="2">JCM 18077</strain>
    </source>
</reference>
<dbReference type="Gene3D" id="1.10.10.1190">
    <property type="entry name" value="Antirestriction protein ArdA, domain 3"/>
    <property type="match status" value="1"/>
</dbReference>
<dbReference type="Proteomes" id="UP001500822">
    <property type="component" value="Unassembled WGS sequence"/>
</dbReference>
<comment type="caution">
    <text evidence="1">The sequence shown here is derived from an EMBL/GenBank/DDBJ whole genome shotgun (WGS) entry which is preliminary data.</text>
</comment>
<dbReference type="Pfam" id="PF07275">
    <property type="entry name" value="ArdA"/>
    <property type="match status" value="1"/>
</dbReference>
<organism evidence="1 2">
    <name type="scientific">Gordonia alkaliphila</name>
    <dbReference type="NCBI Taxonomy" id="1053547"/>
    <lineage>
        <taxon>Bacteria</taxon>
        <taxon>Bacillati</taxon>
        <taxon>Actinomycetota</taxon>
        <taxon>Actinomycetes</taxon>
        <taxon>Mycobacteriales</taxon>
        <taxon>Gordoniaceae</taxon>
        <taxon>Gordonia</taxon>
    </lineage>
</organism>
<protein>
    <recommendedName>
        <fullName evidence="3">Antirestriction protein</fullName>
    </recommendedName>
</protein>
<dbReference type="InterPro" id="IPR041895">
    <property type="entry name" value="ArdA_dom1"/>
</dbReference>
<name>A0ABP8Z0R7_9ACTN</name>
<sequence length="184" mass="20493">MSTTTETSPPRVWVGCESCYSAGRLVGIWVDAVDAASITAEQIHAESDIDPAAEGCEEFTCMDVDGLPTTGEPSLSEASRWGEIYEEVGATQWPALCAWVRSGAYSAEGDTDFPVVSDFHERYCGEWNSFRDYGFQFAEDTGLLQGVPEEVERYFHWDAWIRDLETDYSVETAGCGTVFVFRNY</sequence>
<keyword evidence="2" id="KW-1185">Reference proteome</keyword>
<dbReference type="Gene3D" id="3.10.20.480">
    <property type="entry name" value="Antirestriction protein ArdA, domain 1"/>
    <property type="match status" value="1"/>
</dbReference>
<evidence type="ECO:0000313" key="2">
    <source>
        <dbReference type="Proteomes" id="UP001500822"/>
    </source>
</evidence>
<accession>A0ABP8Z0R7</accession>
<dbReference type="InterPro" id="IPR041893">
    <property type="entry name" value="ArdA_dom3"/>
</dbReference>
<evidence type="ECO:0000313" key="1">
    <source>
        <dbReference type="EMBL" id="GAA4741724.1"/>
    </source>
</evidence>
<dbReference type="RefSeq" id="WP_345312494.1">
    <property type="nucleotide sequence ID" value="NZ_BAABIE010000003.1"/>
</dbReference>